<keyword evidence="3" id="KW-0547">Nucleotide-binding</keyword>
<dbReference type="InterPro" id="IPR046872">
    <property type="entry name" value="DRHyd-ASK"/>
</dbReference>
<keyword evidence="4" id="KW-0418">Kinase</keyword>
<evidence type="ECO:0000313" key="8">
    <source>
        <dbReference type="Proteomes" id="UP000245341"/>
    </source>
</evidence>
<dbReference type="GO" id="GO:0033554">
    <property type="term" value="P:cellular response to stress"/>
    <property type="evidence" value="ECO:0007669"/>
    <property type="project" value="TreeGrafter"/>
</dbReference>
<dbReference type="Pfam" id="PF20309">
    <property type="entry name" value="DRHyd-ASK"/>
    <property type="match status" value="1"/>
</dbReference>
<accession>A0A7F8QA47</accession>
<name>A0A7F8QA47_LEPWE</name>
<organism evidence="8 9">
    <name type="scientific">Leptonychotes weddellii</name>
    <name type="common">Weddell seal</name>
    <name type="synonym">Otaria weddellii</name>
    <dbReference type="NCBI Taxonomy" id="9713"/>
    <lineage>
        <taxon>Eukaryota</taxon>
        <taxon>Metazoa</taxon>
        <taxon>Chordata</taxon>
        <taxon>Craniata</taxon>
        <taxon>Vertebrata</taxon>
        <taxon>Euteleostomi</taxon>
        <taxon>Mammalia</taxon>
        <taxon>Eutheria</taxon>
        <taxon>Laurasiatheria</taxon>
        <taxon>Carnivora</taxon>
        <taxon>Caniformia</taxon>
        <taxon>Pinnipedia</taxon>
        <taxon>Phocidae</taxon>
        <taxon>Monachinae</taxon>
        <taxon>Lobodontini</taxon>
        <taxon>Leptonychotes</taxon>
    </lineage>
</organism>
<evidence type="ECO:0000256" key="3">
    <source>
        <dbReference type="ARBA" id="ARBA00022741"/>
    </source>
</evidence>
<keyword evidence="1" id="KW-0723">Serine/threonine-protein kinase</keyword>
<dbReference type="InterPro" id="IPR025136">
    <property type="entry name" value="MAP3K_TRAF-bd"/>
</dbReference>
<dbReference type="PANTHER" id="PTHR11584">
    <property type="entry name" value="SERINE/THREONINE PROTEIN KINASE"/>
    <property type="match status" value="1"/>
</dbReference>
<dbReference type="Proteomes" id="UP000245341">
    <property type="component" value="Unplaced"/>
</dbReference>
<dbReference type="AlphaFoldDB" id="A0A7F8QA47"/>
<gene>
    <name evidence="9" type="primary">LOC115938224</name>
</gene>
<feature type="domain" description="MAP3K TRAFs-binding" evidence="6">
    <location>
        <begin position="90"/>
        <end position="124"/>
    </location>
</feature>
<evidence type="ECO:0000259" key="6">
    <source>
        <dbReference type="Pfam" id="PF13281"/>
    </source>
</evidence>
<dbReference type="KEGG" id="lww:115938224"/>
<evidence type="ECO:0000259" key="7">
    <source>
        <dbReference type="Pfam" id="PF20309"/>
    </source>
</evidence>
<evidence type="ECO:0000256" key="5">
    <source>
        <dbReference type="ARBA" id="ARBA00022840"/>
    </source>
</evidence>
<keyword evidence="8" id="KW-1185">Reference proteome</keyword>
<dbReference type="GO" id="GO:0005524">
    <property type="term" value="F:ATP binding"/>
    <property type="evidence" value="ECO:0007669"/>
    <property type="project" value="UniProtKB-KW"/>
</dbReference>
<sequence length="299" mass="33792">MELEGQGGYSLSTEEEMAAHRVPEMCRSGIFSREAGARQCLLRACEAEGAQFISVPFGELDFGETAVLDAFYDADVAVVDMSDVSRQPSLFYHLGVRESFDMANNVILYHDTDADTALSLKVKGIVHLLVNTWLWENGITHSEEMYMERRRRNNAGDREKALQIMLQVLQSCDHPAPDMFCLCGRIYKDIFLDSDCKDDTSRDNAIEWYRKGFELQSSLYSGINLAVLLIVAGQQFETSMELRKIGVRLNSLLGRKGSLEKMNNYWDVGQFFNVSMLANDVGKAVQAAERLFKLKPPVW</sequence>
<reference evidence="9" key="1">
    <citation type="submission" date="2025-08" db="UniProtKB">
        <authorList>
            <consortium name="RefSeq"/>
        </authorList>
    </citation>
    <scope>IDENTIFICATION</scope>
    <source>
        <tissue evidence="9">Liver</tissue>
    </source>
</reference>
<dbReference type="PANTHER" id="PTHR11584:SF363">
    <property type="entry name" value="MITOGEN-ACTIVATED PROTEIN KINASE KINASE KINASE 15"/>
    <property type="match status" value="1"/>
</dbReference>
<keyword evidence="5" id="KW-0067">ATP-binding</keyword>
<evidence type="ECO:0000256" key="2">
    <source>
        <dbReference type="ARBA" id="ARBA00022679"/>
    </source>
</evidence>
<keyword evidence="2" id="KW-0808">Transferase</keyword>
<evidence type="ECO:0000256" key="1">
    <source>
        <dbReference type="ARBA" id="ARBA00022527"/>
    </source>
</evidence>
<dbReference type="Pfam" id="PF13281">
    <property type="entry name" value="MAP3K_TRAF_bd"/>
    <property type="match status" value="2"/>
</dbReference>
<dbReference type="OrthoDB" id="275301at2759"/>
<proteinExistence type="predicted"/>
<dbReference type="GO" id="GO:0004709">
    <property type="term" value="F:MAP kinase kinase kinase activity"/>
    <property type="evidence" value="ECO:0007669"/>
    <property type="project" value="TreeGrafter"/>
</dbReference>
<evidence type="ECO:0000313" key="9">
    <source>
        <dbReference type="RefSeq" id="XP_030877446.1"/>
    </source>
</evidence>
<feature type="domain" description="MAP3K deoxyribohydrolase" evidence="7">
    <location>
        <begin position="40"/>
        <end position="75"/>
    </location>
</feature>
<dbReference type="GeneID" id="115938224"/>
<dbReference type="RefSeq" id="XP_030877446.1">
    <property type="nucleotide sequence ID" value="XM_031021586.1"/>
</dbReference>
<evidence type="ECO:0000256" key="4">
    <source>
        <dbReference type="ARBA" id="ARBA00022777"/>
    </source>
</evidence>
<protein>
    <submittedName>
        <fullName evidence="9">Mitogen-activated protein kinase kinase kinase 15-like</fullName>
    </submittedName>
</protein>
<feature type="domain" description="MAP3K TRAFs-binding" evidence="6">
    <location>
        <begin position="151"/>
        <end position="299"/>
    </location>
</feature>